<keyword evidence="5 8" id="KW-0808">Transferase</keyword>
<dbReference type="SUPFAM" id="SSF53383">
    <property type="entry name" value="PLP-dependent transferases"/>
    <property type="match status" value="1"/>
</dbReference>
<dbReference type="AlphaFoldDB" id="A0A4Y6UHL1"/>
<dbReference type="GO" id="GO:0004069">
    <property type="term" value="F:L-aspartate:2-oxoglutarate aminotransferase activity"/>
    <property type="evidence" value="ECO:0007669"/>
    <property type="project" value="UniProtKB-EC"/>
</dbReference>
<accession>A0A4Y6UHL1</accession>
<evidence type="ECO:0000256" key="7">
    <source>
        <dbReference type="ARBA" id="ARBA00049185"/>
    </source>
</evidence>
<name>A0A4Y6UHL1_9PROT</name>
<dbReference type="FunFam" id="3.40.640.10:FF:000033">
    <property type="entry name" value="Aspartate aminotransferase"/>
    <property type="match status" value="1"/>
</dbReference>
<evidence type="ECO:0000256" key="2">
    <source>
        <dbReference type="ARBA" id="ARBA00007441"/>
    </source>
</evidence>
<evidence type="ECO:0000256" key="5">
    <source>
        <dbReference type="ARBA" id="ARBA00022679"/>
    </source>
</evidence>
<organism evidence="10 11">
    <name type="scientific">Swingsia samuiensis</name>
    <dbReference type="NCBI Taxonomy" id="1293412"/>
    <lineage>
        <taxon>Bacteria</taxon>
        <taxon>Pseudomonadati</taxon>
        <taxon>Pseudomonadota</taxon>
        <taxon>Alphaproteobacteria</taxon>
        <taxon>Acetobacterales</taxon>
        <taxon>Acetobacteraceae</taxon>
        <taxon>Swingsia</taxon>
    </lineage>
</organism>
<dbReference type="PROSITE" id="PS00105">
    <property type="entry name" value="AA_TRANSFER_CLASS_1"/>
    <property type="match status" value="1"/>
</dbReference>
<dbReference type="OrthoDB" id="9763453at2"/>
<comment type="cofactor">
    <cofactor evidence="1 8">
        <name>pyridoxal 5'-phosphate</name>
        <dbReference type="ChEBI" id="CHEBI:597326"/>
    </cofactor>
</comment>
<dbReference type="InterPro" id="IPR004838">
    <property type="entry name" value="NHTrfase_class1_PyrdxlP-BS"/>
</dbReference>
<evidence type="ECO:0000256" key="1">
    <source>
        <dbReference type="ARBA" id="ARBA00001933"/>
    </source>
</evidence>
<dbReference type="GO" id="GO:0006520">
    <property type="term" value="P:amino acid metabolic process"/>
    <property type="evidence" value="ECO:0007669"/>
    <property type="project" value="InterPro"/>
</dbReference>
<evidence type="ECO:0000259" key="9">
    <source>
        <dbReference type="Pfam" id="PF00155"/>
    </source>
</evidence>
<dbReference type="KEGG" id="ssam:E3D00_00965"/>
<dbReference type="InterPro" id="IPR015421">
    <property type="entry name" value="PyrdxlP-dep_Trfase_major"/>
</dbReference>
<dbReference type="PANTHER" id="PTHR46383:SF1">
    <property type="entry name" value="ASPARTATE AMINOTRANSFERASE"/>
    <property type="match status" value="1"/>
</dbReference>
<proteinExistence type="inferred from homology"/>
<evidence type="ECO:0000256" key="8">
    <source>
        <dbReference type="RuleBase" id="RU000481"/>
    </source>
</evidence>
<keyword evidence="4 8" id="KW-0032">Aminotransferase</keyword>
<evidence type="ECO:0000256" key="3">
    <source>
        <dbReference type="ARBA" id="ARBA00011738"/>
    </source>
</evidence>
<dbReference type="GO" id="GO:0030170">
    <property type="term" value="F:pyridoxal phosphate binding"/>
    <property type="evidence" value="ECO:0007669"/>
    <property type="project" value="InterPro"/>
</dbReference>
<dbReference type="PANTHER" id="PTHR46383">
    <property type="entry name" value="ASPARTATE AMINOTRANSFERASE"/>
    <property type="match status" value="1"/>
</dbReference>
<keyword evidence="11" id="KW-1185">Reference proteome</keyword>
<comment type="catalytic activity">
    <reaction evidence="7">
        <text>L-aspartate + 2-oxoglutarate = oxaloacetate + L-glutamate</text>
        <dbReference type="Rhea" id="RHEA:21824"/>
        <dbReference type="ChEBI" id="CHEBI:16452"/>
        <dbReference type="ChEBI" id="CHEBI:16810"/>
        <dbReference type="ChEBI" id="CHEBI:29985"/>
        <dbReference type="ChEBI" id="CHEBI:29991"/>
        <dbReference type="EC" id="2.6.1.1"/>
    </reaction>
</comment>
<keyword evidence="6" id="KW-0663">Pyridoxal phosphate</keyword>
<dbReference type="EMBL" id="CP038141">
    <property type="protein sequence ID" value="QDH16300.1"/>
    <property type="molecule type" value="Genomic_DNA"/>
</dbReference>
<protein>
    <recommendedName>
        <fullName evidence="8">Aminotransferase</fullName>
        <ecNumber evidence="8">2.6.1.-</ecNumber>
    </recommendedName>
</protein>
<comment type="subunit">
    <text evidence="3">Homodimer.</text>
</comment>
<reference evidence="10 11" key="1">
    <citation type="submission" date="2019-03" db="EMBL/GenBank/DDBJ databases">
        <title>The complete genome sequence of Swingsia samuiensis NBRC107927(T).</title>
        <authorList>
            <person name="Chua K.-O."/>
            <person name="Chan K.-G."/>
            <person name="See-Too W.-S."/>
        </authorList>
    </citation>
    <scope>NUCLEOTIDE SEQUENCE [LARGE SCALE GENOMIC DNA]</scope>
    <source>
        <strain evidence="10 11">AH83</strain>
    </source>
</reference>
<dbReference type="Pfam" id="PF00155">
    <property type="entry name" value="Aminotran_1_2"/>
    <property type="match status" value="1"/>
</dbReference>
<evidence type="ECO:0000256" key="4">
    <source>
        <dbReference type="ARBA" id="ARBA00022576"/>
    </source>
</evidence>
<dbReference type="Proteomes" id="UP000316313">
    <property type="component" value="Chromosome"/>
</dbReference>
<dbReference type="Gene3D" id="3.40.640.10">
    <property type="entry name" value="Type I PLP-dependent aspartate aminotransferase-like (Major domain)"/>
    <property type="match status" value="1"/>
</dbReference>
<dbReference type="InterPro" id="IPR004839">
    <property type="entry name" value="Aminotransferase_I/II_large"/>
</dbReference>
<evidence type="ECO:0000256" key="6">
    <source>
        <dbReference type="ARBA" id="ARBA00022898"/>
    </source>
</evidence>
<evidence type="ECO:0000313" key="11">
    <source>
        <dbReference type="Proteomes" id="UP000316313"/>
    </source>
</evidence>
<gene>
    <name evidence="10" type="ORF">E3D00_00965</name>
</gene>
<dbReference type="Gene3D" id="3.90.1150.10">
    <property type="entry name" value="Aspartate Aminotransferase, domain 1"/>
    <property type="match status" value="1"/>
</dbReference>
<comment type="similarity">
    <text evidence="2 8">Belongs to the class-I pyridoxal-phosphate-dependent aminotransferase family.</text>
</comment>
<evidence type="ECO:0000313" key="10">
    <source>
        <dbReference type="EMBL" id="QDH16300.1"/>
    </source>
</evidence>
<dbReference type="InterPro" id="IPR050596">
    <property type="entry name" value="AspAT/PAT-like"/>
</dbReference>
<feature type="domain" description="Aminotransferase class I/classII large" evidence="9">
    <location>
        <begin position="32"/>
        <end position="392"/>
    </location>
</feature>
<dbReference type="RefSeq" id="WP_141459134.1">
    <property type="nucleotide sequence ID" value="NZ_CP038141.1"/>
</dbReference>
<dbReference type="InterPro" id="IPR015422">
    <property type="entry name" value="PyrdxlP-dep_Trfase_small"/>
</dbReference>
<dbReference type="CDD" id="cd00609">
    <property type="entry name" value="AAT_like"/>
    <property type="match status" value="1"/>
</dbReference>
<dbReference type="InterPro" id="IPR015424">
    <property type="entry name" value="PyrdxlP-dep_Trfase"/>
</dbReference>
<dbReference type="EC" id="2.6.1.-" evidence="8"/>
<sequence length="400" mass="43407">MSFIADRLNRILPSQTIAITQKARALKAEGRDIISLSAGEPDFDTPDFIKKAAIDAIHRGETKYTDVAGTMPLREAVAARLNTDFDLDYRAEEICVSTGGKQVIYNVMVSTLNAGDEVIIPAPAWVSYPDIVSLADGKPVVVQTAAENGFRLTPEQLRAAITPKTKWLVLNSPCNPTGAVYGEDHLKALTDVLLEHPQVWILTDDMYAKLIYDGEVAKTVVQVEPKLRSRTVTMNGISKAYAMTGWRIGFSAAPVELTRQLIKLQGQSTSNACSIAQAAAKEAVSGPQGFIDEMVKVYQERRDLVVSMLNDAPGLSCLVPEGAFYVFPSVEKILGKTSRGGTVIKDDETFVTALLEETGVAAVHGSAFLTPGFFRVSYATSTELLKEACSRIQHFCQGLS</sequence>